<name>O17357_CAEEL</name>
<dbReference type="RefSeq" id="NP_503311.2">
    <property type="nucleotide sequence ID" value="NM_070910.3"/>
</dbReference>
<organism evidence="2 3">
    <name type="scientific">Caenorhabditis elegans</name>
    <dbReference type="NCBI Taxonomy" id="6239"/>
    <lineage>
        <taxon>Eukaryota</taxon>
        <taxon>Metazoa</taxon>
        <taxon>Ecdysozoa</taxon>
        <taxon>Nematoda</taxon>
        <taxon>Chromadorea</taxon>
        <taxon>Rhabditida</taxon>
        <taxon>Rhabditina</taxon>
        <taxon>Rhabditomorpha</taxon>
        <taxon>Rhabditoidea</taxon>
        <taxon>Rhabditidae</taxon>
        <taxon>Peloderinae</taxon>
        <taxon>Caenorhabditis</taxon>
    </lineage>
</organism>
<dbReference type="GeneID" id="182263"/>
<evidence type="ECO:0000313" key="4">
    <source>
        <dbReference type="WormBase" id="C05E4.7"/>
    </source>
</evidence>
<dbReference type="FunCoup" id="O17357">
    <property type="interactions" value="811"/>
</dbReference>
<dbReference type="CTD" id="182263"/>
<evidence type="ECO:0000256" key="1">
    <source>
        <dbReference type="SAM" id="SignalP"/>
    </source>
</evidence>
<dbReference type="KEGG" id="cel:CELE_C05E4.7"/>
<dbReference type="EMBL" id="BX284605">
    <property type="protein sequence ID" value="CCD63243.1"/>
    <property type="molecule type" value="Genomic_DNA"/>
</dbReference>
<dbReference type="HOGENOM" id="CLU_150852_0_0_1"/>
<dbReference type="Bgee" id="WBGene00015489">
    <property type="expression patterns" value="Expressed in multicellular organism and 1 other cell type or tissue"/>
</dbReference>
<reference evidence="2 3" key="1">
    <citation type="journal article" date="1998" name="Science">
        <title>Genome sequence of the nematode C. elegans: a platform for investigating biology.</title>
        <authorList>
            <consortium name="The C. elegans sequencing consortium"/>
            <person name="Sulson J.E."/>
            <person name="Waterston R."/>
        </authorList>
    </citation>
    <scope>NUCLEOTIDE SEQUENCE [LARGE SCALE GENOMIC DNA]</scope>
    <source>
        <strain evidence="2 3">Bristol N2</strain>
    </source>
</reference>
<dbReference type="Proteomes" id="UP000001940">
    <property type="component" value="Chromosome V"/>
</dbReference>
<evidence type="ECO:0000313" key="2">
    <source>
        <dbReference type="EMBL" id="CCD63243.1"/>
    </source>
</evidence>
<feature type="signal peptide" evidence="1">
    <location>
        <begin position="1"/>
        <end position="19"/>
    </location>
</feature>
<evidence type="ECO:0000313" key="3">
    <source>
        <dbReference type="Proteomes" id="UP000001940"/>
    </source>
</evidence>
<gene>
    <name evidence="2 4" type="ORF">C05E4.7</name>
    <name evidence="2" type="ORF">CELE_C05E4.7</name>
</gene>
<feature type="chain" id="PRO_5004157302" evidence="1">
    <location>
        <begin position="20"/>
        <end position="140"/>
    </location>
</feature>
<dbReference type="AlphaFoldDB" id="O17357"/>
<dbReference type="UCSC" id="C05E4.7">
    <property type="organism name" value="c. elegans"/>
</dbReference>
<keyword evidence="1" id="KW-0732">Signal</keyword>
<dbReference type="InParanoid" id="O17357"/>
<sequence>MTTLLQLFTLIIYFSNISCFIIDSWNIAFTCGDRHVAKADLRLYEYKDGGFHKEISSFHGVTDIRGQYKLNGDILKSLRFDTPSAEYRIMIKDMCGLDKIECNLPHNRFEISLNSLFSKRQHTVDLSHSDWEPFRGTHCS</sequence>
<dbReference type="OMA" id="SAEYRIM"/>
<keyword evidence="3" id="KW-1185">Reference proteome</keyword>
<dbReference type="PaxDb" id="6239-C05E4.7"/>
<accession>O17357</accession>
<protein>
    <submittedName>
        <fullName evidence="2">TransThyretin-Related family domain</fullName>
    </submittedName>
</protein>
<proteinExistence type="predicted"/>
<dbReference type="AGR" id="WB:WBGene00015489"/>
<dbReference type="WormBase" id="C05E4.7">
    <property type="protein sequence ID" value="CE45152"/>
    <property type="gene ID" value="WBGene00015489"/>
</dbReference>